<gene>
    <name evidence="1" type="ORF">KPSA1_07443</name>
</gene>
<keyword evidence="1" id="KW-0413">Isomerase</keyword>
<name>A0A2V0QTG2_PSESF</name>
<evidence type="ECO:0000313" key="1">
    <source>
        <dbReference type="EMBL" id="GBH13948.1"/>
    </source>
</evidence>
<evidence type="ECO:0000313" key="2">
    <source>
        <dbReference type="Proteomes" id="UP000247480"/>
    </source>
</evidence>
<organism evidence="1 2">
    <name type="scientific">Pseudomonas syringae pv. actinidiae</name>
    <dbReference type="NCBI Taxonomy" id="103796"/>
    <lineage>
        <taxon>Bacteria</taxon>
        <taxon>Pseudomonadati</taxon>
        <taxon>Pseudomonadota</taxon>
        <taxon>Gammaproteobacteria</taxon>
        <taxon>Pseudomonadales</taxon>
        <taxon>Pseudomonadaceae</taxon>
        <taxon>Pseudomonas</taxon>
        <taxon>Pseudomonas syringae</taxon>
    </lineage>
</organism>
<protein>
    <submittedName>
        <fullName evidence="1">DNA gyrase/topoisomerase IV</fullName>
    </submittedName>
</protein>
<comment type="caution">
    <text evidence="1">The sequence shown here is derived from an EMBL/GenBank/DDBJ whole genome shotgun (WGS) entry which is preliminary data.</text>
</comment>
<dbReference type="AlphaFoldDB" id="A0A2V0QTG2"/>
<dbReference type="Proteomes" id="UP000247480">
    <property type="component" value="Unassembled WGS sequence"/>
</dbReference>
<reference evidence="1 2" key="1">
    <citation type="submission" date="2018-04" db="EMBL/GenBank/DDBJ databases">
        <title>Draft genome sequence of Pseudomonas syringae pv. actinidiae biovar 1 strains isolated from kiwifruit in Kagawa prefecture.</title>
        <authorList>
            <person name="Tabuchi M."/>
            <person name="Saito M."/>
            <person name="Fujiwara S."/>
            <person name="Sasa N."/>
            <person name="Akimitsu K."/>
            <person name="Gomi K."/>
            <person name="Konishi-Sugita S."/>
            <person name="Hamano K."/>
            <person name="Kataoka I."/>
        </authorList>
    </citation>
    <scope>NUCLEOTIDE SEQUENCE [LARGE SCALE GENOMIC DNA]</scope>
    <source>
        <strain evidence="1 2">MAFF212206</strain>
    </source>
</reference>
<accession>A0A2V0QTG2</accession>
<sequence>MVWRKLVTQSVTNCMPTRSIGTIVISRFSSFPCSAWECLSGRSASDLECAVRRKLVTQSVTNCMPTRSIGTIVKSLRSASLAQQRQAGGGFNL</sequence>
<dbReference type="EMBL" id="BGJZ01000408">
    <property type="protein sequence ID" value="GBH13948.1"/>
    <property type="molecule type" value="Genomic_DNA"/>
</dbReference>
<dbReference type="GO" id="GO:0016853">
    <property type="term" value="F:isomerase activity"/>
    <property type="evidence" value="ECO:0007669"/>
    <property type="project" value="UniProtKB-KW"/>
</dbReference>
<proteinExistence type="predicted"/>